<dbReference type="InterPro" id="IPR043502">
    <property type="entry name" value="DNA/RNA_pol_sf"/>
</dbReference>
<keyword evidence="5" id="KW-0378">Hydrolase</keyword>
<keyword evidence="3" id="KW-0540">Nuclease</keyword>
<dbReference type="GO" id="GO:0003964">
    <property type="term" value="F:RNA-directed DNA polymerase activity"/>
    <property type="evidence" value="ECO:0007669"/>
    <property type="project" value="UniProtKB-KW"/>
</dbReference>
<dbReference type="InterPro" id="IPR043128">
    <property type="entry name" value="Rev_trsase/Diguanyl_cyclase"/>
</dbReference>
<protein>
    <recommendedName>
        <fullName evidence="7">Reverse transcriptase RNase H-like domain-containing protein</fullName>
    </recommendedName>
</protein>
<sequence length="161" mass="18593">MASYYRRFIAGFAAMARLLHSLLKKGQSWSWGVQQKRAFEGLLARLSTALALQHFREGLPCEIHTDVSYDCLGDVLVQQEFTVAYISRKLSKYEVRCHSYELECITIIRALEKFHHYVHGRSFTVVTDNSALTWLQQKQSSSAKLGRWIMALQEDDLKIVH</sequence>
<dbReference type="GO" id="GO:0016787">
    <property type="term" value="F:hydrolase activity"/>
    <property type="evidence" value="ECO:0007669"/>
    <property type="project" value="UniProtKB-KW"/>
</dbReference>
<evidence type="ECO:0000313" key="9">
    <source>
        <dbReference type="Proteomes" id="UP000792457"/>
    </source>
</evidence>
<proteinExistence type="predicted"/>
<dbReference type="Proteomes" id="UP000792457">
    <property type="component" value="Unassembled WGS sequence"/>
</dbReference>
<dbReference type="InterPro" id="IPR050951">
    <property type="entry name" value="Retrovirus_Pol_polyprotein"/>
</dbReference>
<comment type="caution">
    <text evidence="8">The sequence shown here is derived from an EMBL/GenBank/DDBJ whole genome shotgun (WGS) entry which is preliminary data.</text>
</comment>
<dbReference type="Gene3D" id="3.30.70.270">
    <property type="match status" value="1"/>
</dbReference>
<evidence type="ECO:0000256" key="3">
    <source>
        <dbReference type="ARBA" id="ARBA00022722"/>
    </source>
</evidence>
<keyword evidence="6" id="KW-0695">RNA-directed DNA polymerase</keyword>
<keyword evidence="9" id="KW-1185">Reference proteome</keyword>
<organism evidence="8 9">
    <name type="scientific">Ladona fulva</name>
    <name type="common">Scarce chaser dragonfly</name>
    <name type="synonym">Libellula fulva</name>
    <dbReference type="NCBI Taxonomy" id="123851"/>
    <lineage>
        <taxon>Eukaryota</taxon>
        <taxon>Metazoa</taxon>
        <taxon>Ecdysozoa</taxon>
        <taxon>Arthropoda</taxon>
        <taxon>Hexapoda</taxon>
        <taxon>Insecta</taxon>
        <taxon>Pterygota</taxon>
        <taxon>Palaeoptera</taxon>
        <taxon>Odonata</taxon>
        <taxon>Epiprocta</taxon>
        <taxon>Anisoptera</taxon>
        <taxon>Libelluloidea</taxon>
        <taxon>Libellulidae</taxon>
        <taxon>Ladona</taxon>
    </lineage>
</organism>
<evidence type="ECO:0000313" key="8">
    <source>
        <dbReference type="EMBL" id="KAG8227469.1"/>
    </source>
</evidence>
<dbReference type="InterPro" id="IPR041373">
    <property type="entry name" value="RT_RNaseH"/>
</dbReference>
<dbReference type="Pfam" id="PF17917">
    <property type="entry name" value="RT_RNaseH"/>
    <property type="match status" value="1"/>
</dbReference>
<evidence type="ECO:0000256" key="5">
    <source>
        <dbReference type="ARBA" id="ARBA00022801"/>
    </source>
</evidence>
<reference evidence="8" key="1">
    <citation type="submission" date="2013-04" db="EMBL/GenBank/DDBJ databases">
        <authorList>
            <person name="Qu J."/>
            <person name="Murali S.C."/>
            <person name="Bandaranaike D."/>
            <person name="Bellair M."/>
            <person name="Blankenburg K."/>
            <person name="Chao H."/>
            <person name="Dinh H."/>
            <person name="Doddapaneni H."/>
            <person name="Downs B."/>
            <person name="Dugan-Rocha S."/>
            <person name="Elkadiri S."/>
            <person name="Gnanaolivu R.D."/>
            <person name="Hernandez B."/>
            <person name="Javaid M."/>
            <person name="Jayaseelan J.C."/>
            <person name="Lee S."/>
            <person name="Li M."/>
            <person name="Ming W."/>
            <person name="Munidasa M."/>
            <person name="Muniz J."/>
            <person name="Nguyen L."/>
            <person name="Ongeri F."/>
            <person name="Osuji N."/>
            <person name="Pu L.-L."/>
            <person name="Puazo M."/>
            <person name="Qu C."/>
            <person name="Quiroz J."/>
            <person name="Raj R."/>
            <person name="Weissenberger G."/>
            <person name="Xin Y."/>
            <person name="Zou X."/>
            <person name="Han Y."/>
            <person name="Richards S."/>
            <person name="Worley K."/>
            <person name="Muzny D."/>
            <person name="Gibbs R."/>
        </authorList>
    </citation>
    <scope>NUCLEOTIDE SEQUENCE</scope>
    <source>
        <strain evidence="8">Sampled in the wild</strain>
    </source>
</reference>
<dbReference type="OrthoDB" id="3863715at2759"/>
<evidence type="ECO:0000256" key="2">
    <source>
        <dbReference type="ARBA" id="ARBA00022695"/>
    </source>
</evidence>
<keyword evidence="2" id="KW-0548">Nucleotidyltransferase</keyword>
<keyword evidence="4" id="KW-0255">Endonuclease</keyword>
<gene>
    <name evidence="8" type="ORF">J437_LFUL002358</name>
</gene>
<evidence type="ECO:0000256" key="4">
    <source>
        <dbReference type="ARBA" id="ARBA00022759"/>
    </source>
</evidence>
<dbReference type="PANTHER" id="PTHR37984">
    <property type="entry name" value="PROTEIN CBG26694"/>
    <property type="match status" value="1"/>
</dbReference>
<feature type="domain" description="Reverse transcriptase RNase H-like" evidence="7">
    <location>
        <begin position="60"/>
        <end position="154"/>
    </location>
</feature>
<accession>A0A8K0K361</accession>
<name>A0A8K0K361_LADFU</name>
<dbReference type="AlphaFoldDB" id="A0A8K0K361"/>
<dbReference type="CDD" id="cd09274">
    <property type="entry name" value="RNase_HI_RT_Ty3"/>
    <property type="match status" value="1"/>
</dbReference>
<dbReference type="SUPFAM" id="SSF56672">
    <property type="entry name" value="DNA/RNA polymerases"/>
    <property type="match status" value="1"/>
</dbReference>
<dbReference type="EMBL" id="KZ308325">
    <property type="protein sequence ID" value="KAG8227469.1"/>
    <property type="molecule type" value="Genomic_DNA"/>
</dbReference>
<evidence type="ECO:0000256" key="6">
    <source>
        <dbReference type="ARBA" id="ARBA00022918"/>
    </source>
</evidence>
<reference evidence="8" key="2">
    <citation type="submission" date="2017-10" db="EMBL/GenBank/DDBJ databases">
        <title>Ladona fulva Genome sequencing and assembly.</title>
        <authorList>
            <person name="Murali S."/>
            <person name="Richards S."/>
            <person name="Bandaranaike D."/>
            <person name="Bellair M."/>
            <person name="Blankenburg K."/>
            <person name="Chao H."/>
            <person name="Dinh H."/>
            <person name="Doddapaneni H."/>
            <person name="Dugan-Rocha S."/>
            <person name="Elkadiri S."/>
            <person name="Gnanaolivu R."/>
            <person name="Hernandez B."/>
            <person name="Skinner E."/>
            <person name="Javaid M."/>
            <person name="Lee S."/>
            <person name="Li M."/>
            <person name="Ming W."/>
            <person name="Munidasa M."/>
            <person name="Muniz J."/>
            <person name="Nguyen L."/>
            <person name="Hughes D."/>
            <person name="Osuji N."/>
            <person name="Pu L.-L."/>
            <person name="Puazo M."/>
            <person name="Qu C."/>
            <person name="Quiroz J."/>
            <person name="Raj R."/>
            <person name="Weissenberger G."/>
            <person name="Xin Y."/>
            <person name="Zou X."/>
            <person name="Han Y."/>
            <person name="Worley K."/>
            <person name="Muzny D."/>
            <person name="Gibbs R."/>
        </authorList>
    </citation>
    <scope>NUCLEOTIDE SEQUENCE</scope>
    <source>
        <strain evidence="8">Sampled in the wild</strain>
    </source>
</reference>
<dbReference type="GO" id="GO:0004519">
    <property type="term" value="F:endonuclease activity"/>
    <property type="evidence" value="ECO:0007669"/>
    <property type="project" value="UniProtKB-KW"/>
</dbReference>
<evidence type="ECO:0000256" key="1">
    <source>
        <dbReference type="ARBA" id="ARBA00022679"/>
    </source>
</evidence>
<evidence type="ECO:0000259" key="7">
    <source>
        <dbReference type="Pfam" id="PF17917"/>
    </source>
</evidence>
<dbReference type="PANTHER" id="PTHR37984:SF5">
    <property type="entry name" value="PROTEIN NYNRIN-LIKE"/>
    <property type="match status" value="1"/>
</dbReference>
<keyword evidence="1" id="KW-0808">Transferase</keyword>